<dbReference type="EMBL" id="CP002779">
    <property type="protein sequence ID" value="AEH23887.1"/>
    <property type="molecule type" value="Genomic_DNA"/>
</dbReference>
<accession>F8AFY1</accession>
<keyword evidence="2" id="KW-1185">Reference proteome</keyword>
<dbReference type="HOGENOM" id="CLU_3178734_0_0_2"/>
<proteinExistence type="predicted"/>
<sequence length="46" mass="5195">MELLKRLGPSEAKDKLVEEYSTGITFGTLTLQRLEKIARKKGLQGF</sequence>
<dbReference type="GeneID" id="43500662"/>
<name>F8AFY1_PYRYC</name>
<evidence type="ECO:0000313" key="2">
    <source>
        <dbReference type="Proteomes" id="UP000008386"/>
    </source>
</evidence>
<organism evidence="1 2">
    <name type="scientific">Pyrococcus yayanosii (strain CH1 / JCM 16557)</name>
    <dbReference type="NCBI Taxonomy" id="529709"/>
    <lineage>
        <taxon>Archaea</taxon>
        <taxon>Methanobacteriati</taxon>
        <taxon>Methanobacteriota</taxon>
        <taxon>Thermococci</taxon>
        <taxon>Thermococcales</taxon>
        <taxon>Thermococcaceae</taxon>
        <taxon>Pyrococcus</taxon>
    </lineage>
</organism>
<dbReference type="Proteomes" id="UP000008386">
    <property type="component" value="Chromosome"/>
</dbReference>
<gene>
    <name evidence="1" type="ordered locus">PYCH_01780</name>
</gene>
<evidence type="ECO:0000313" key="1">
    <source>
        <dbReference type="EMBL" id="AEH23887.1"/>
    </source>
</evidence>
<reference evidence="1 2" key="1">
    <citation type="journal article" date="2011" name="J. Bacteriol.">
        <title>Complete genome sequence of the obligate piezophilic hyperthermophilic archaeon Pyrococcus yayanosii CH1.</title>
        <authorList>
            <person name="Jun X."/>
            <person name="Lupeng L."/>
            <person name="Minjuan X."/>
            <person name="Oger P."/>
            <person name="Fengping W."/>
            <person name="Jebbar M."/>
            <person name="Xiang X."/>
        </authorList>
    </citation>
    <scope>NUCLEOTIDE SEQUENCE [LARGE SCALE GENOMIC DNA]</scope>
    <source>
        <strain evidence="2">CH1 / JCM 16557</strain>
    </source>
</reference>
<dbReference type="RefSeq" id="WP_013904945.1">
    <property type="nucleotide sequence ID" value="NC_015680.1"/>
</dbReference>
<dbReference type="KEGG" id="pya:PYCH_01780"/>
<protein>
    <submittedName>
        <fullName evidence="1">Uncharacterized protein</fullName>
    </submittedName>
</protein>
<dbReference type="AlphaFoldDB" id="F8AFY1"/>